<dbReference type="Pfam" id="PF13602">
    <property type="entry name" value="ADH_zinc_N_2"/>
    <property type="match status" value="1"/>
</dbReference>
<dbReference type="Gene3D" id="3.90.180.10">
    <property type="entry name" value="Medium-chain alcohol dehydrogenases, catalytic domain"/>
    <property type="match status" value="1"/>
</dbReference>
<organism evidence="2 3">
    <name type="scientific">Trichoderma parareesei</name>
    <name type="common">Filamentous fungus</name>
    <dbReference type="NCBI Taxonomy" id="858221"/>
    <lineage>
        <taxon>Eukaryota</taxon>
        <taxon>Fungi</taxon>
        <taxon>Dikarya</taxon>
        <taxon>Ascomycota</taxon>
        <taxon>Pezizomycotina</taxon>
        <taxon>Sordariomycetes</taxon>
        <taxon>Hypocreomycetidae</taxon>
        <taxon>Hypocreales</taxon>
        <taxon>Hypocreaceae</taxon>
        <taxon>Trichoderma</taxon>
    </lineage>
</organism>
<reference evidence="2 3" key="1">
    <citation type="journal article" date="2015" name="Genome Announc.">
        <title>Genome sequence and annotation of Trichoderma parareesei, the ancestor of the cellulase producer Trichoderma reesei.</title>
        <authorList>
            <person name="Yang D."/>
            <person name="Pomraning K."/>
            <person name="Kopchinskiy A."/>
            <person name="Karimi Aghcheh R."/>
            <person name="Atanasova L."/>
            <person name="Chenthamara K."/>
            <person name="Baker S.E."/>
            <person name="Zhang R."/>
            <person name="Shen Q."/>
            <person name="Freitag M."/>
            <person name="Kubicek C.P."/>
            <person name="Druzhinina I.S."/>
        </authorList>
    </citation>
    <scope>NUCLEOTIDE SEQUENCE [LARGE SCALE GENOMIC DNA]</scope>
    <source>
        <strain evidence="2 3">CBS 125925</strain>
    </source>
</reference>
<name>A0A2H2ZK33_TRIPA</name>
<dbReference type="AlphaFoldDB" id="A0A2H2ZK33"/>
<feature type="domain" description="Enoyl reductase (ER)" evidence="1">
    <location>
        <begin position="9"/>
        <end position="313"/>
    </location>
</feature>
<keyword evidence="3" id="KW-1185">Reference proteome</keyword>
<dbReference type="InterPro" id="IPR020843">
    <property type="entry name" value="ER"/>
</dbReference>
<sequence length="320" mass="34976">MMKAVEVLGTKANPEVTLNPAVPKPSPRNGEILIKVHAAGLTGDEITWWELWEHPIRIPGHDISGEVAALGPEYKGNLKVGDDVFSMIHGWRGLGQAEYAIVESAEVARKPQSLSHAQASALPIPLLTAWEAVFERAQVQRGWRVLVTGASGAVGVIVVQMASRLAGAEVVALASEQHHDSLRRLGASRVVDYNAPSWEDTIRDVDVVIDTVGSPVLGKTWKTVKSNGHIITVGQPPAAWEYGKGRPEELDDFPNVKWLFFVVTPKAETLDKVARLVDDGTIQPIAVEVFPLEKVVQAHKYASIRNRRGKVVIEFVPEKK</sequence>
<dbReference type="SUPFAM" id="SSF51735">
    <property type="entry name" value="NAD(P)-binding Rossmann-fold domains"/>
    <property type="match status" value="1"/>
</dbReference>
<evidence type="ECO:0000313" key="3">
    <source>
        <dbReference type="Proteomes" id="UP000219286"/>
    </source>
</evidence>
<dbReference type="Proteomes" id="UP000219286">
    <property type="component" value="Unassembled WGS sequence"/>
</dbReference>
<accession>A0A2H2ZK33</accession>
<dbReference type="SMART" id="SM00829">
    <property type="entry name" value="PKS_ER"/>
    <property type="match status" value="1"/>
</dbReference>
<dbReference type="PANTHER" id="PTHR43482">
    <property type="entry name" value="PROTEIN AST1-RELATED"/>
    <property type="match status" value="1"/>
</dbReference>
<dbReference type="OrthoDB" id="3509362at2759"/>
<dbReference type="CDD" id="cd05289">
    <property type="entry name" value="MDR_like_2"/>
    <property type="match status" value="1"/>
</dbReference>
<dbReference type="EMBL" id="LFMI01000082">
    <property type="protein sequence ID" value="OTA00411.1"/>
    <property type="molecule type" value="Genomic_DNA"/>
</dbReference>
<dbReference type="InterPro" id="IPR013154">
    <property type="entry name" value="ADH-like_N"/>
</dbReference>
<dbReference type="InterPro" id="IPR011032">
    <property type="entry name" value="GroES-like_sf"/>
</dbReference>
<protein>
    <submittedName>
        <fullName evidence="2">Zinc-binding oxidoreductase</fullName>
    </submittedName>
</protein>
<dbReference type="InterPro" id="IPR052585">
    <property type="entry name" value="Lipid_raft_assoc_Zn_ADH"/>
</dbReference>
<proteinExistence type="predicted"/>
<gene>
    <name evidence="2" type="ORF">A9Z42_0090410</name>
</gene>
<dbReference type="SUPFAM" id="SSF50129">
    <property type="entry name" value="GroES-like"/>
    <property type="match status" value="1"/>
</dbReference>
<comment type="caution">
    <text evidence="2">The sequence shown here is derived from an EMBL/GenBank/DDBJ whole genome shotgun (WGS) entry which is preliminary data.</text>
</comment>
<dbReference type="Pfam" id="PF08240">
    <property type="entry name" value="ADH_N"/>
    <property type="match status" value="1"/>
</dbReference>
<dbReference type="PANTHER" id="PTHR43482:SF4">
    <property type="entry name" value="ALCOHOL DEHYDROGENASE, PUTATIVE (AFU_ORTHOLOGUE AFUA_7G06260)-RELATED"/>
    <property type="match status" value="1"/>
</dbReference>
<evidence type="ECO:0000313" key="2">
    <source>
        <dbReference type="EMBL" id="OTA00411.1"/>
    </source>
</evidence>
<dbReference type="InterPro" id="IPR036291">
    <property type="entry name" value="NAD(P)-bd_dom_sf"/>
</dbReference>
<dbReference type="Gene3D" id="3.40.50.720">
    <property type="entry name" value="NAD(P)-binding Rossmann-like Domain"/>
    <property type="match status" value="1"/>
</dbReference>
<evidence type="ECO:0000259" key="1">
    <source>
        <dbReference type="SMART" id="SM00829"/>
    </source>
</evidence>
<dbReference type="GO" id="GO:0016491">
    <property type="term" value="F:oxidoreductase activity"/>
    <property type="evidence" value="ECO:0007669"/>
    <property type="project" value="InterPro"/>
</dbReference>